<dbReference type="EMBL" id="QVQW01000004">
    <property type="protein sequence ID" value="RKU48652.1"/>
    <property type="molecule type" value="Genomic_DNA"/>
</dbReference>
<gene>
    <name evidence="2" type="ORF">DL546_009308</name>
</gene>
<dbReference type="AlphaFoldDB" id="A0A420YLB9"/>
<evidence type="ECO:0000313" key="2">
    <source>
        <dbReference type="EMBL" id="RKU48652.1"/>
    </source>
</evidence>
<comment type="caution">
    <text evidence="2">The sequence shown here is derived from an EMBL/GenBank/DDBJ whole genome shotgun (WGS) entry which is preliminary data.</text>
</comment>
<organism evidence="2 3">
    <name type="scientific">Coniochaeta pulveracea</name>
    <dbReference type="NCBI Taxonomy" id="177199"/>
    <lineage>
        <taxon>Eukaryota</taxon>
        <taxon>Fungi</taxon>
        <taxon>Dikarya</taxon>
        <taxon>Ascomycota</taxon>
        <taxon>Pezizomycotina</taxon>
        <taxon>Sordariomycetes</taxon>
        <taxon>Sordariomycetidae</taxon>
        <taxon>Coniochaetales</taxon>
        <taxon>Coniochaetaceae</taxon>
        <taxon>Coniochaeta</taxon>
    </lineage>
</organism>
<reference evidence="2 3" key="1">
    <citation type="submission" date="2018-08" db="EMBL/GenBank/DDBJ databases">
        <title>Draft genome of the lignicolous fungus Coniochaeta pulveracea.</title>
        <authorList>
            <person name="Borstlap C.J."/>
            <person name="De Witt R.N."/>
            <person name="Botha A."/>
            <person name="Volschenk H."/>
        </authorList>
    </citation>
    <scope>NUCLEOTIDE SEQUENCE [LARGE SCALE GENOMIC DNA]</scope>
    <source>
        <strain evidence="2 3">CAB683</strain>
    </source>
</reference>
<protein>
    <submittedName>
        <fullName evidence="2">Uncharacterized protein</fullName>
    </submittedName>
</protein>
<proteinExistence type="predicted"/>
<accession>A0A420YLB9</accession>
<keyword evidence="3" id="KW-1185">Reference proteome</keyword>
<feature type="region of interest" description="Disordered" evidence="1">
    <location>
        <begin position="1"/>
        <end position="28"/>
    </location>
</feature>
<dbReference type="Proteomes" id="UP000275385">
    <property type="component" value="Unassembled WGS sequence"/>
</dbReference>
<evidence type="ECO:0000256" key="1">
    <source>
        <dbReference type="SAM" id="MobiDB-lite"/>
    </source>
</evidence>
<evidence type="ECO:0000313" key="3">
    <source>
        <dbReference type="Proteomes" id="UP000275385"/>
    </source>
</evidence>
<sequence length="154" mass="17141">MTPTSEKSHLLTKAGRTKTSGKPCSVPPPGIGWKSRVLKVASWSTPHSKEVLQFSKISHSPHFRGHHIEVLVTWSVSPIQNETSRISELMLLTSNISWSWCFAQVGVAFGPMAKDQPIRTCRLILVRTCSRSIPVRHLPKLQQPGTLEGFHALQ</sequence>
<name>A0A420YLB9_9PEZI</name>